<dbReference type="PATRIC" id="fig|167539.5.peg.1204"/>
<dbReference type="EnsemblBacteria" id="AAQ00196">
    <property type="protein sequence ID" value="AAQ00196"/>
    <property type="gene ID" value="Pro_1151"/>
</dbReference>
<dbReference type="STRING" id="167539.Pro_1151"/>
<protein>
    <recommendedName>
        <fullName evidence="3">DUF3104 domain-containing protein</fullName>
    </recommendedName>
</protein>
<evidence type="ECO:0000313" key="1">
    <source>
        <dbReference type="EMBL" id="AAQ00196.1"/>
    </source>
</evidence>
<gene>
    <name evidence="1" type="ordered locus">Pro_1151</name>
</gene>
<evidence type="ECO:0008006" key="3">
    <source>
        <dbReference type="Google" id="ProtNLM"/>
    </source>
</evidence>
<organism evidence="1 2">
    <name type="scientific">Prochlorococcus marinus (strain SARG / CCMP1375 / SS120)</name>
    <dbReference type="NCBI Taxonomy" id="167539"/>
    <lineage>
        <taxon>Bacteria</taxon>
        <taxon>Bacillati</taxon>
        <taxon>Cyanobacteriota</taxon>
        <taxon>Cyanophyceae</taxon>
        <taxon>Synechococcales</taxon>
        <taxon>Prochlorococcaceae</taxon>
        <taxon>Prochlorococcus</taxon>
    </lineage>
</organism>
<dbReference type="AlphaFoldDB" id="Q7VBE4"/>
<accession>Q7VBE4</accession>
<keyword evidence="2" id="KW-1185">Reference proteome</keyword>
<dbReference type="eggNOG" id="ENOG5033KRW">
    <property type="taxonomic scope" value="Bacteria"/>
</dbReference>
<reference evidence="1 2" key="1">
    <citation type="journal article" date="2003" name="Proc. Natl. Acad. Sci. U.S.A.">
        <title>Genome sequence of the cyanobacterium Prochlorococcus marinus SS120, a nearly minimal oxyphototrophic genome.</title>
        <authorList>
            <person name="Dufresne A."/>
            <person name="Salanoubat M."/>
            <person name="Partensky F."/>
            <person name="Artiguenave F."/>
            <person name="Axmann I.M."/>
            <person name="Barbe V."/>
            <person name="Duprat S."/>
            <person name="Galperin M.Y."/>
            <person name="Koonin E.V."/>
            <person name="Le Gall F."/>
            <person name="Makarova K.S."/>
            <person name="Ostrowski M."/>
            <person name="Oztas S."/>
            <person name="Robert C."/>
            <person name="Rogozin I.B."/>
            <person name="Scanlan D.J."/>
            <person name="Tandeau de Marsac N."/>
            <person name="Weissenbach J."/>
            <person name="Wincker P."/>
            <person name="Wolf Y.I."/>
            <person name="Hess W.R."/>
        </authorList>
    </citation>
    <scope>NUCLEOTIDE SEQUENCE [LARGE SCALE GENOMIC DNA]</scope>
    <source>
        <strain evidence="2">SARG / CCMP1375 / SS120</strain>
    </source>
</reference>
<dbReference type="EMBL" id="AE017126">
    <property type="protein sequence ID" value="AAQ00196.1"/>
    <property type="molecule type" value="Genomic_DNA"/>
</dbReference>
<dbReference type="HOGENOM" id="CLU_188498_1_0_3"/>
<dbReference type="KEGG" id="pma:Pro_1151"/>
<evidence type="ECO:0000313" key="2">
    <source>
        <dbReference type="Proteomes" id="UP000001420"/>
    </source>
</evidence>
<proteinExistence type="predicted"/>
<sequence>MQSYKADSMPTENLNQGDCVQLLDEENLFQIIGIDTEHEKCWVRQWPLLPKGSPVFEISIQQIASP</sequence>
<dbReference type="Proteomes" id="UP000001420">
    <property type="component" value="Chromosome"/>
</dbReference>
<dbReference type="OrthoDB" id="541181at2"/>
<name>Q7VBE4_PROMA</name>